<protein>
    <submittedName>
        <fullName evidence="2">Uncharacterized protein</fullName>
    </submittedName>
</protein>
<evidence type="ECO:0000256" key="1">
    <source>
        <dbReference type="SAM" id="Phobius"/>
    </source>
</evidence>
<dbReference type="AlphaFoldDB" id="A0A919K672"/>
<dbReference type="Proteomes" id="UP000636960">
    <property type="component" value="Unassembled WGS sequence"/>
</dbReference>
<feature type="transmembrane region" description="Helical" evidence="1">
    <location>
        <begin position="133"/>
        <end position="159"/>
    </location>
</feature>
<dbReference type="EMBL" id="BOMV01000071">
    <property type="protein sequence ID" value="GIE99288.1"/>
    <property type="molecule type" value="Genomic_DNA"/>
</dbReference>
<proteinExistence type="predicted"/>
<feature type="transmembrane region" description="Helical" evidence="1">
    <location>
        <begin position="165"/>
        <end position="183"/>
    </location>
</feature>
<evidence type="ECO:0000313" key="3">
    <source>
        <dbReference type="Proteomes" id="UP000636960"/>
    </source>
</evidence>
<name>A0A919K672_9ACTN</name>
<keyword evidence="3" id="KW-1185">Reference proteome</keyword>
<feature type="transmembrane region" description="Helical" evidence="1">
    <location>
        <begin position="15"/>
        <end position="43"/>
    </location>
</feature>
<organism evidence="2 3">
    <name type="scientific">Paractinoplanes rishiriensis</name>
    <dbReference type="NCBI Taxonomy" id="1050105"/>
    <lineage>
        <taxon>Bacteria</taxon>
        <taxon>Bacillati</taxon>
        <taxon>Actinomycetota</taxon>
        <taxon>Actinomycetes</taxon>
        <taxon>Micromonosporales</taxon>
        <taxon>Micromonosporaceae</taxon>
        <taxon>Paractinoplanes</taxon>
    </lineage>
</organism>
<sequence>MPHDWRDSLRLAADLALLGMLVTVLSLPLLTAGAAVGVGSHAIHHLITEGRWPTLAECWQAFRVRLVPGLWAGPVVAVGFGLVVLDVAALRRGVVPGGAAAVTVVLIAAAVAAGYAALVAVQAGITGRGAARAAWSLALARPVTVLAGAGIVVFAALLAGFVHPVLVAVLAGYVLFALHVVTARLGGLPERARPAA</sequence>
<accession>A0A919K672</accession>
<feature type="transmembrane region" description="Helical" evidence="1">
    <location>
        <begin position="64"/>
        <end position="85"/>
    </location>
</feature>
<feature type="transmembrane region" description="Helical" evidence="1">
    <location>
        <begin position="97"/>
        <end position="121"/>
    </location>
</feature>
<gene>
    <name evidence="2" type="ORF">Ari01nite_67530</name>
</gene>
<keyword evidence="1" id="KW-0472">Membrane</keyword>
<evidence type="ECO:0000313" key="2">
    <source>
        <dbReference type="EMBL" id="GIE99288.1"/>
    </source>
</evidence>
<keyword evidence="1" id="KW-0812">Transmembrane</keyword>
<dbReference type="RefSeq" id="WP_203786286.1">
    <property type="nucleotide sequence ID" value="NZ_BOMV01000071.1"/>
</dbReference>
<comment type="caution">
    <text evidence="2">The sequence shown here is derived from an EMBL/GenBank/DDBJ whole genome shotgun (WGS) entry which is preliminary data.</text>
</comment>
<keyword evidence="1" id="KW-1133">Transmembrane helix</keyword>
<reference evidence="2" key="1">
    <citation type="submission" date="2021-01" db="EMBL/GenBank/DDBJ databases">
        <title>Whole genome shotgun sequence of Actinoplanes rishiriensis NBRC 108556.</title>
        <authorList>
            <person name="Komaki H."/>
            <person name="Tamura T."/>
        </authorList>
    </citation>
    <scope>NUCLEOTIDE SEQUENCE</scope>
    <source>
        <strain evidence="2">NBRC 108556</strain>
    </source>
</reference>